<protein>
    <submittedName>
        <fullName evidence="3">Methyltransferase type 11</fullName>
    </submittedName>
</protein>
<keyword evidence="1" id="KW-0808">Transferase</keyword>
<name>A0ABM5N2X4_EMTOG</name>
<dbReference type="RefSeq" id="WP_015029413.1">
    <property type="nucleotide sequence ID" value="NC_018748.1"/>
</dbReference>
<dbReference type="SUPFAM" id="SSF53335">
    <property type="entry name" value="S-adenosyl-L-methionine-dependent methyltransferases"/>
    <property type="match status" value="1"/>
</dbReference>
<evidence type="ECO:0000313" key="4">
    <source>
        <dbReference type="Proteomes" id="UP000002875"/>
    </source>
</evidence>
<reference evidence="3 4" key="1">
    <citation type="submission" date="2011-07" db="EMBL/GenBank/DDBJ databases">
        <title>The complete genome of chromosome of Emticicia oligotrophica DSM 17448.</title>
        <authorList>
            <consortium name="US DOE Joint Genome Institute (JGI-PGF)"/>
            <person name="Lucas S."/>
            <person name="Han J."/>
            <person name="Lapidus A."/>
            <person name="Bruce D."/>
            <person name="Goodwin L."/>
            <person name="Pitluck S."/>
            <person name="Peters L."/>
            <person name="Kyrpides N."/>
            <person name="Mavromatis K."/>
            <person name="Ivanova N."/>
            <person name="Ovchinnikova G."/>
            <person name="Teshima H."/>
            <person name="Detter J.C."/>
            <person name="Tapia R."/>
            <person name="Han C."/>
            <person name="Land M."/>
            <person name="Hauser L."/>
            <person name="Markowitz V."/>
            <person name="Cheng J.-F."/>
            <person name="Hugenholtz P."/>
            <person name="Woyke T."/>
            <person name="Wu D."/>
            <person name="Tindall B."/>
            <person name="Pomrenke H."/>
            <person name="Brambilla E."/>
            <person name="Klenk H.-P."/>
            <person name="Eisen J.A."/>
        </authorList>
    </citation>
    <scope>NUCLEOTIDE SEQUENCE [LARGE SCALE GENOMIC DNA]</scope>
    <source>
        <strain evidence="3 4">DSM 17448</strain>
    </source>
</reference>
<dbReference type="InterPro" id="IPR029063">
    <property type="entry name" value="SAM-dependent_MTases_sf"/>
</dbReference>
<evidence type="ECO:0000259" key="2">
    <source>
        <dbReference type="Pfam" id="PF13649"/>
    </source>
</evidence>
<dbReference type="Gene3D" id="3.40.50.150">
    <property type="entry name" value="Vaccinia Virus protein VP39"/>
    <property type="match status" value="1"/>
</dbReference>
<evidence type="ECO:0000256" key="1">
    <source>
        <dbReference type="ARBA" id="ARBA00022679"/>
    </source>
</evidence>
<proteinExistence type="predicted"/>
<organism evidence="3 4">
    <name type="scientific">Emticicia oligotrophica (strain DSM 17448 / CIP 109782 / MTCC 6937 / GPTSA100-15)</name>
    <dbReference type="NCBI Taxonomy" id="929562"/>
    <lineage>
        <taxon>Bacteria</taxon>
        <taxon>Pseudomonadati</taxon>
        <taxon>Bacteroidota</taxon>
        <taxon>Cytophagia</taxon>
        <taxon>Cytophagales</taxon>
        <taxon>Leadbetterellaceae</taxon>
        <taxon>Emticicia</taxon>
    </lineage>
</organism>
<dbReference type="Pfam" id="PF13649">
    <property type="entry name" value="Methyltransf_25"/>
    <property type="match status" value="1"/>
</dbReference>
<feature type="domain" description="Methyltransferase" evidence="2">
    <location>
        <begin position="39"/>
        <end position="130"/>
    </location>
</feature>
<dbReference type="EMBL" id="CP002961">
    <property type="protein sequence ID" value="AFK03716.1"/>
    <property type="molecule type" value="Genomic_DNA"/>
</dbReference>
<keyword evidence="4" id="KW-1185">Reference proteome</keyword>
<keyword evidence="3" id="KW-0489">Methyltransferase</keyword>
<dbReference type="InterPro" id="IPR041698">
    <property type="entry name" value="Methyltransf_25"/>
</dbReference>
<gene>
    <name evidence="3" type="ordered locus">Emtol_2580</name>
</gene>
<dbReference type="GO" id="GO:0008168">
    <property type="term" value="F:methyltransferase activity"/>
    <property type="evidence" value="ECO:0007669"/>
    <property type="project" value="UniProtKB-KW"/>
</dbReference>
<dbReference type="CDD" id="cd02440">
    <property type="entry name" value="AdoMet_MTases"/>
    <property type="match status" value="1"/>
</dbReference>
<accession>A0ABM5N2X4</accession>
<sequence>MNRESYNKIAEIWAEHRHSSFVSQIIVDFAEKLSLNAKVLDIGCGTGMPVAGYLASKGLLVTGIDFAEKMIEIAQSQQIPQTQFLVSDFFDFETKETFDGILAWDSFFHFPKEKQAMIYPKVARLLNSGGYLLFTHGDDDGEHTNPMMGEEFYYSAILKEDIIQLLEANGCEVIDMIKDYREKDTHRGLVVLAQKK</sequence>
<dbReference type="Proteomes" id="UP000002875">
    <property type="component" value="Chromosome"/>
</dbReference>
<dbReference type="PANTHER" id="PTHR43861">
    <property type="entry name" value="TRANS-ACONITATE 2-METHYLTRANSFERASE-RELATED"/>
    <property type="match status" value="1"/>
</dbReference>
<evidence type="ECO:0000313" key="3">
    <source>
        <dbReference type="EMBL" id="AFK03716.1"/>
    </source>
</evidence>
<dbReference type="GO" id="GO:0032259">
    <property type="term" value="P:methylation"/>
    <property type="evidence" value="ECO:0007669"/>
    <property type="project" value="UniProtKB-KW"/>
</dbReference>